<protein>
    <submittedName>
        <fullName evidence="1">Uncharacterized protein</fullName>
    </submittedName>
</protein>
<sequence length="85" mass="9726">MLDRIIQTKGKPYGWGEVIALLLRKRFGCPIYWDDPDAFECAEELVTAVYAETGIRIVDQSTGDVCPQDLWESAWLEDVKELPNH</sequence>
<proteinExistence type="predicted"/>
<dbReference type="RefSeq" id="WP_270885396.1">
    <property type="nucleotide sequence ID" value="NZ_JAQFVF010000089.1"/>
</dbReference>
<comment type="caution">
    <text evidence="1">The sequence shown here is derived from an EMBL/GenBank/DDBJ whole genome shotgun (WGS) entry which is preliminary data.</text>
</comment>
<keyword evidence="2" id="KW-1185">Reference proteome</keyword>
<organism evidence="1 2">
    <name type="scientific">Paenibacillus aestuarii</name>
    <dbReference type="NCBI Taxonomy" id="516965"/>
    <lineage>
        <taxon>Bacteria</taxon>
        <taxon>Bacillati</taxon>
        <taxon>Bacillota</taxon>
        <taxon>Bacilli</taxon>
        <taxon>Bacillales</taxon>
        <taxon>Paenibacillaceae</taxon>
        <taxon>Paenibacillus</taxon>
    </lineage>
</organism>
<reference evidence="2" key="1">
    <citation type="journal article" date="2019" name="Int. J. Syst. Evol. Microbiol.">
        <title>The Global Catalogue of Microorganisms (GCM) 10K type strain sequencing project: providing services to taxonomists for standard genome sequencing and annotation.</title>
        <authorList>
            <consortium name="The Broad Institute Genomics Platform"/>
            <consortium name="The Broad Institute Genome Sequencing Center for Infectious Disease"/>
            <person name="Wu L."/>
            <person name="Ma J."/>
        </authorList>
    </citation>
    <scope>NUCLEOTIDE SEQUENCE [LARGE SCALE GENOMIC DNA]</scope>
    <source>
        <strain evidence="2">KACC 11904</strain>
    </source>
</reference>
<gene>
    <name evidence="1" type="ORF">ACFPOG_17740</name>
</gene>
<dbReference type="Proteomes" id="UP001596044">
    <property type="component" value="Unassembled WGS sequence"/>
</dbReference>
<evidence type="ECO:0000313" key="1">
    <source>
        <dbReference type="EMBL" id="MFC5450094.1"/>
    </source>
</evidence>
<dbReference type="Gene3D" id="3.90.1720.10">
    <property type="entry name" value="endopeptidase domain like (from Nostoc punctiforme)"/>
    <property type="match status" value="1"/>
</dbReference>
<name>A0ABW0KA10_9BACL</name>
<accession>A0ABW0KA10</accession>
<dbReference type="EMBL" id="JBHSMJ010000025">
    <property type="protein sequence ID" value="MFC5450094.1"/>
    <property type="molecule type" value="Genomic_DNA"/>
</dbReference>
<evidence type="ECO:0000313" key="2">
    <source>
        <dbReference type="Proteomes" id="UP001596044"/>
    </source>
</evidence>